<dbReference type="AlphaFoldDB" id="A0AAN8G858"/>
<reference evidence="2 3" key="1">
    <citation type="journal article" date="2023" name="Mol. Biol. Evol.">
        <title>Genomics of Secondarily Temperate Adaptation in the Only Non-Antarctic Icefish.</title>
        <authorList>
            <person name="Rivera-Colon A.G."/>
            <person name="Rayamajhi N."/>
            <person name="Minhas B.F."/>
            <person name="Madrigal G."/>
            <person name="Bilyk K.T."/>
            <person name="Yoon V."/>
            <person name="Hune M."/>
            <person name="Gregory S."/>
            <person name="Cheng C.H.C."/>
            <person name="Catchen J.M."/>
        </authorList>
    </citation>
    <scope>NUCLEOTIDE SEQUENCE [LARGE SCALE GENOMIC DNA]</scope>
    <source>
        <strain evidence="2">JC2023a</strain>
    </source>
</reference>
<proteinExistence type="predicted"/>
<feature type="compositionally biased region" description="Polar residues" evidence="1">
    <location>
        <begin position="17"/>
        <end position="28"/>
    </location>
</feature>
<dbReference type="EMBL" id="JAULUE010002069">
    <property type="protein sequence ID" value="KAK5875389.1"/>
    <property type="molecule type" value="Genomic_DNA"/>
</dbReference>
<protein>
    <submittedName>
        <fullName evidence="2">Uncharacterized protein</fullName>
    </submittedName>
</protein>
<comment type="caution">
    <text evidence="2">The sequence shown here is derived from an EMBL/GenBank/DDBJ whole genome shotgun (WGS) entry which is preliminary data.</text>
</comment>
<accession>A0AAN8G858</accession>
<organism evidence="2 3">
    <name type="scientific">Champsocephalus esox</name>
    <name type="common">pike icefish</name>
    <dbReference type="NCBI Taxonomy" id="159716"/>
    <lineage>
        <taxon>Eukaryota</taxon>
        <taxon>Metazoa</taxon>
        <taxon>Chordata</taxon>
        <taxon>Craniata</taxon>
        <taxon>Vertebrata</taxon>
        <taxon>Euteleostomi</taxon>
        <taxon>Actinopterygii</taxon>
        <taxon>Neopterygii</taxon>
        <taxon>Teleostei</taxon>
        <taxon>Neoteleostei</taxon>
        <taxon>Acanthomorphata</taxon>
        <taxon>Eupercaria</taxon>
        <taxon>Perciformes</taxon>
        <taxon>Notothenioidei</taxon>
        <taxon>Channichthyidae</taxon>
        <taxon>Champsocephalus</taxon>
    </lineage>
</organism>
<sequence>MGPGTLNPPSEPRPDTPQVSGFKSNTWTPGGMLNQPRPPPLTTTHPPDILMNSVPGSTVYWEEKLSSDMTDS</sequence>
<gene>
    <name evidence="2" type="ORF">CesoFtcFv8_027870</name>
</gene>
<feature type="region of interest" description="Disordered" evidence="1">
    <location>
        <begin position="1"/>
        <end position="55"/>
    </location>
</feature>
<dbReference type="Proteomes" id="UP001335648">
    <property type="component" value="Unassembled WGS sequence"/>
</dbReference>
<name>A0AAN8G858_9TELE</name>
<keyword evidence="3" id="KW-1185">Reference proteome</keyword>
<evidence type="ECO:0000313" key="2">
    <source>
        <dbReference type="EMBL" id="KAK5875389.1"/>
    </source>
</evidence>
<evidence type="ECO:0000313" key="3">
    <source>
        <dbReference type="Proteomes" id="UP001335648"/>
    </source>
</evidence>
<evidence type="ECO:0000256" key="1">
    <source>
        <dbReference type="SAM" id="MobiDB-lite"/>
    </source>
</evidence>